<dbReference type="PATRIC" id="fig|389348.3.peg.1316"/>
<dbReference type="RefSeq" id="WP_059060901.1">
    <property type="nucleotide sequence ID" value="NZ_LN879502.1"/>
</dbReference>
<organism evidence="1 2">
    <name type="scientific">Candidatus Protochlamydia naegleriophila</name>
    <dbReference type="NCBI Taxonomy" id="389348"/>
    <lineage>
        <taxon>Bacteria</taxon>
        <taxon>Pseudomonadati</taxon>
        <taxon>Chlamydiota</taxon>
        <taxon>Chlamydiia</taxon>
        <taxon>Parachlamydiales</taxon>
        <taxon>Parachlamydiaceae</taxon>
        <taxon>Candidatus Protochlamydia</taxon>
    </lineage>
</organism>
<dbReference type="KEGG" id="pnl:PNK_1187"/>
<accession>A0A0U5JDF4</accession>
<gene>
    <name evidence="1" type="ORF">PNK_1187</name>
</gene>
<proteinExistence type="predicted"/>
<dbReference type="EMBL" id="LN879502">
    <property type="protein sequence ID" value="CUI16804.1"/>
    <property type="molecule type" value="Genomic_DNA"/>
</dbReference>
<sequence>MSFRQASLEAHLSDYRSFSASGNKPSCFLARLPLAIGTPKGLEIHTFSHLLHFLEIVNKQLYNLNLNQFGLQIDDRALAQIVELCPNLEGLNDFQSLMFINKYPIKFILNFIKTYSKLYNTEIIC</sequence>
<reference evidence="2" key="1">
    <citation type="submission" date="2015-09" db="EMBL/GenBank/DDBJ databases">
        <authorList>
            <person name="Bertelli C."/>
        </authorList>
    </citation>
    <scope>NUCLEOTIDE SEQUENCE [LARGE SCALE GENOMIC DNA]</scope>
    <source>
        <strain evidence="2">KNic</strain>
    </source>
</reference>
<dbReference type="InParanoid" id="A0A0U5JDF4"/>
<evidence type="ECO:0000313" key="2">
    <source>
        <dbReference type="Proteomes" id="UP000069902"/>
    </source>
</evidence>
<dbReference type="STRING" id="389348.PNK_1187"/>
<dbReference type="Proteomes" id="UP000069902">
    <property type="component" value="Chromosome cPNK"/>
</dbReference>
<evidence type="ECO:0000313" key="1">
    <source>
        <dbReference type="EMBL" id="CUI16804.1"/>
    </source>
</evidence>
<keyword evidence="2" id="KW-1185">Reference proteome</keyword>
<protein>
    <submittedName>
        <fullName evidence="1">Uncharacterized protein</fullName>
    </submittedName>
</protein>
<name>A0A0U5JDF4_9BACT</name>
<dbReference type="AlphaFoldDB" id="A0A0U5JDF4"/>